<keyword evidence="3" id="KW-1185">Reference proteome</keyword>
<reference evidence="2 3" key="1">
    <citation type="submission" date="2015-01" db="EMBL/GenBank/DDBJ databases">
        <title>Sequencing and annotation of Micromonospora carbonacea strain JXNU-1 genome.</title>
        <authorList>
            <person name="Long Z."/>
            <person name="Huang Y."/>
            <person name="Jiang Y."/>
        </authorList>
    </citation>
    <scope>NUCLEOTIDE SEQUENCE [LARGE SCALE GENOMIC DNA]</scope>
    <source>
        <strain evidence="2 3">JXNU-1</strain>
    </source>
</reference>
<dbReference type="OrthoDB" id="3206999at2"/>
<evidence type="ECO:0000259" key="1">
    <source>
        <dbReference type="Pfam" id="PF12770"/>
    </source>
</evidence>
<dbReference type="InterPro" id="IPR024983">
    <property type="entry name" value="CHAT_dom"/>
</dbReference>
<dbReference type="GeneID" id="301305267"/>
<dbReference type="Pfam" id="PF12770">
    <property type="entry name" value="CHAT"/>
    <property type="match status" value="1"/>
</dbReference>
<evidence type="ECO:0000313" key="2">
    <source>
        <dbReference type="EMBL" id="KIR66300.1"/>
    </source>
</evidence>
<comment type="caution">
    <text evidence="2">The sequence shown here is derived from an EMBL/GenBank/DDBJ whole genome shotgun (WGS) entry which is preliminary data.</text>
</comment>
<dbReference type="EMBL" id="JXSX01000001">
    <property type="protein sequence ID" value="KIR66300.1"/>
    <property type="molecule type" value="Genomic_DNA"/>
</dbReference>
<feature type="domain" description="CHAT" evidence="1">
    <location>
        <begin position="130"/>
        <end position="436"/>
    </location>
</feature>
<sequence>MTDLRQNSPHAVHDGGQRPDALYDELRAAHAELRAAIGEIQQIPGYEQFLAPVEIGDVTGAADHPLVYVTPADDTGLALVVRGDDIVDVPLPHLRAAQVHEWAERHREHFPTADAPASRRAAWDRHLAQLCDWLWEAVAGPLLTELAGESRASVVPCGLVGLLPLHAARYADAARPAGFGYLADALALSYVPNARALAASRRRAAAAPDGGLLVVADPELSYARWEGAAAAATFDGPVTTLTWPDATVARVRAELPAARVAHFGCHGNADQRDPLRSALRLAGEARLRLADVLPLRLRTRLAVLSACETFLPGLDLPDEVISLPAGLVQAGVAGVLASMWPVDDHATALLMTEFYRRWRADDATSPAEALAGTQRWLRDVTPAQLEDRWAQALDAGEAWLPVDAAEALLPQVFRSGSGDSRPWSAPSVWAAFAFTGA</sequence>
<dbReference type="Proteomes" id="UP000032254">
    <property type="component" value="Unassembled WGS sequence"/>
</dbReference>
<organism evidence="2 3">
    <name type="scientific">Micromonospora haikouensis</name>
    <dbReference type="NCBI Taxonomy" id="686309"/>
    <lineage>
        <taxon>Bacteria</taxon>
        <taxon>Bacillati</taxon>
        <taxon>Actinomycetota</taxon>
        <taxon>Actinomycetes</taxon>
        <taxon>Micromonosporales</taxon>
        <taxon>Micromonosporaceae</taxon>
        <taxon>Micromonospora</taxon>
    </lineage>
</organism>
<dbReference type="PATRIC" id="fig|47853.6.peg.3005"/>
<evidence type="ECO:0000313" key="3">
    <source>
        <dbReference type="Proteomes" id="UP000032254"/>
    </source>
</evidence>
<protein>
    <recommendedName>
        <fullName evidence="1">CHAT domain-containing protein</fullName>
    </recommendedName>
</protein>
<proteinExistence type="predicted"/>
<dbReference type="AlphaFoldDB" id="A0A0D0XA59"/>
<name>A0A0D0XA59_9ACTN</name>
<gene>
    <name evidence="2" type="ORF">TK50_14235</name>
</gene>
<accession>A0A0D0XA59</accession>
<dbReference type="RefSeq" id="WP_043963189.1">
    <property type="nucleotide sequence ID" value="NZ_JXSX01000001.1"/>
</dbReference>